<feature type="domain" description="DUF3899" evidence="2">
    <location>
        <begin position="37"/>
        <end position="117"/>
    </location>
</feature>
<evidence type="ECO:0000313" key="4">
    <source>
        <dbReference type="Proteomes" id="UP001226720"/>
    </source>
</evidence>
<dbReference type="Pfam" id="PF13038">
    <property type="entry name" value="DUF3899"/>
    <property type="match status" value="1"/>
</dbReference>
<keyword evidence="1" id="KW-1133">Transmembrane helix</keyword>
<name>A0ABU0K550_9BACL</name>
<accession>A0ABU0K550</accession>
<comment type="caution">
    <text evidence="3">The sequence shown here is derived from an EMBL/GenBank/DDBJ whole genome shotgun (WGS) entry which is preliminary data.</text>
</comment>
<evidence type="ECO:0000256" key="1">
    <source>
        <dbReference type="SAM" id="Phobius"/>
    </source>
</evidence>
<keyword evidence="1" id="KW-0472">Membrane</keyword>
<evidence type="ECO:0000259" key="2">
    <source>
        <dbReference type="Pfam" id="PF13038"/>
    </source>
</evidence>
<dbReference type="GeneID" id="301327712"/>
<protein>
    <recommendedName>
        <fullName evidence="2">DUF3899 domain-containing protein</fullName>
    </recommendedName>
</protein>
<dbReference type="InterPro" id="IPR025007">
    <property type="entry name" value="DUF3899"/>
</dbReference>
<organism evidence="3 4">
    <name type="scientific">Guptibacillus hwajinpoensis</name>
    <dbReference type="NCBI Taxonomy" id="208199"/>
    <lineage>
        <taxon>Bacteria</taxon>
        <taxon>Bacillati</taxon>
        <taxon>Bacillota</taxon>
        <taxon>Bacilli</taxon>
        <taxon>Bacillales</taxon>
        <taxon>Guptibacillaceae</taxon>
        <taxon>Guptibacillus</taxon>
    </lineage>
</organism>
<dbReference type="EMBL" id="JAUSWM010000004">
    <property type="protein sequence ID" value="MDQ0483429.1"/>
    <property type="molecule type" value="Genomic_DNA"/>
</dbReference>
<feature type="transmembrane region" description="Helical" evidence="1">
    <location>
        <begin position="6"/>
        <end position="26"/>
    </location>
</feature>
<feature type="transmembrane region" description="Helical" evidence="1">
    <location>
        <begin position="98"/>
        <end position="121"/>
    </location>
</feature>
<proteinExistence type="predicted"/>
<feature type="transmembrane region" description="Helical" evidence="1">
    <location>
        <begin position="38"/>
        <end position="56"/>
    </location>
</feature>
<dbReference type="RefSeq" id="WP_301552109.1">
    <property type="nucleotide sequence ID" value="NZ_JAQRMZ010000006.1"/>
</dbReference>
<reference evidence="3" key="1">
    <citation type="submission" date="2023-07" db="EMBL/GenBank/DDBJ databases">
        <title>Genomic Encyclopedia of Type Strains, Phase IV (KMG-IV): sequencing the most valuable type-strain genomes for metagenomic binning, comparative biology and taxonomic classification.</title>
        <authorList>
            <person name="Goeker M."/>
        </authorList>
    </citation>
    <scope>NUCLEOTIDE SEQUENCE [LARGE SCALE GENOMIC DNA]</scope>
    <source>
        <strain evidence="3">JSM 076093</strain>
    </source>
</reference>
<keyword evidence="4" id="KW-1185">Reference proteome</keyword>
<keyword evidence="1" id="KW-0812">Transmembrane</keyword>
<gene>
    <name evidence="3" type="ORF">QO000_002411</name>
</gene>
<sequence>MKSLLLKSTLLILLALVSSIIILITSDEGIGIRAVSDLLFMIGLAMVLIGATLHVVQTGFFDGIVYSFKRYFKNSTKHQMIEEDKSELSYQLNYDNPITYPLLLAGAFWTFVTIIISIVIVSS</sequence>
<dbReference type="Proteomes" id="UP001226720">
    <property type="component" value="Unassembled WGS sequence"/>
</dbReference>
<evidence type="ECO:0000313" key="3">
    <source>
        <dbReference type="EMBL" id="MDQ0483429.1"/>
    </source>
</evidence>